<evidence type="ECO:0000313" key="1">
    <source>
        <dbReference type="EMBL" id="JAD65676.1"/>
    </source>
</evidence>
<name>A0A0A9BQP7_ARUDO</name>
<reference evidence="1" key="2">
    <citation type="journal article" date="2015" name="Data Brief">
        <title>Shoot transcriptome of the giant reed, Arundo donax.</title>
        <authorList>
            <person name="Barrero R.A."/>
            <person name="Guerrero F.D."/>
            <person name="Moolhuijzen P."/>
            <person name="Goolsby J.A."/>
            <person name="Tidwell J."/>
            <person name="Bellgard S.E."/>
            <person name="Bellgard M.I."/>
        </authorList>
    </citation>
    <scope>NUCLEOTIDE SEQUENCE</scope>
    <source>
        <tissue evidence="1">Shoot tissue taken approximately 20 cm above the soil surface</tissue>
    </source>
</reference>
<organism evidence="1">
    <name type="scientific">Arundo donax</name>
    <name type="common">Giant reed</name>
    <name type="synonym">Donax arundinaceus</name>
    <dbReference type="NCBI Taxonomy" id="35708"/>
    <lineage>
        <taxon>Eukaryota</taxon>
        <taxon>Viridiplantae</taxon>
        <taxon>Streptophyta</taxon>
        <taxon>Embryophyta</taxon>
        <taxon>Tracheophyta</taxon>
        <taxon>Spermatophyta</taxon>
        <taxon>Magnoliopsida</taxon>
        <taxon>Liliopsida</taxon>
        <taxon>Poales</taxon>
        <taxon>Poaceae</taxon>
        <taxon>PACMAD clade</taxon>
        <taxon>Arundinoideae</taxon>
        <taxon>Arundineae</taxon>
        <taxon>Arundo</taxon>
    </lineage>
</organism>
<accession>A0A0A9BQP7</accession>
<dbReference type="EMBL" id="GBRH01232219">
    <property type="protein sequence ID" value="JAD65676.1"/>
    <property type="molecule type" value="Transcribed_RNA"/>
</dbReference>
<protein>
    <submittedName>
        <fullName evidence="1">Uncharacterized protein</fullName>
    </submittedName>
</protein>
<dbReference type="AlphaFoldDB" id="A0A0A9BQP7"/>
<sequence>MAFLRHCISGRLQPTNQPTNQQKYMSFCANTTRILFETSKHSGFRGYW</sequence>
<reference evidence="1" key="1">
    <citation type="submission" date="2014-09" db="EMBL/GenBank/DDBJ databases">
        <authorList>
            <person name="Magalhaes I.L.F."/>
            <person name="Oliveira U."/>
            <person name="Santos F.R."/>
            <person name="Vidigal T.H.D.A."/>
            <person name="Brescovit A.D."/>
            <person name="Santos A.J."/>
        </authorList>
    </citation>
    <scope>NUCLEOTIDE SEQUENCE</scope>
    <source>
        <tissue evidence="1">Shoot tissue taken approximately 20 cm above the soil surface</tissue>
    </source>
</reference>
<proteinExistence type="predicted"/>